<protein>
    <submittedName>
        <fullName evidence="4">Swc3 protein</fullName>
    </submittedName>
</protein>
<dbReference type="InterPro" id="IPR037651">
    <property type="entry name" value="Swc3"/>
</dbReference>
<dbReference type="InterPro" id="IPR057558">
    <property type="entry name" value="Swc3_dom"/>
</dbReference>
<dbReference type="GO" id="GO:0140849">
    <property type="term" value="F:ATP-dependent H2AZ histone chaperone activity"/>
    <property type="evidence" value="ECO:0007669"/>
    <property type="project" value="InterPro"/>
</dbReference>
<evidence type="ECO:0000313" key="5">
    <source>
        <dbReference type="Proteomes" id="UP001360560"/>
    </source>
</evidence>
<feature type="compositionally biased region" description="Basic and acidic residues" evidence="1">
    <location>
        <begin position="642"/>
        <end position="667"/>
    </location>
</feature>
<feature type="compositionally biased region" description="Acidic residues" evidence="1">
    <location>
        <begin position="928"/>
        <end position="946"/>
    </location>
</feature>
<feature type="compositionally biased region" description="Polar residues" evidence="1">
    <location>
        <begin position="611"/>
        <end position="621"/>
    </location>
</feature>
<feature type="compositionally biased region" description="Polar residues" evidence="1">
    <location>
        <begin position="20"/>
        <end position="41"/>
    </location>
</feature>
<feature type="compositionally biased region" description="Low complexity" evidence="1">
    <location>
        <begin position="366"/>
        <end position="381"/>
    </location>
</feature>
<feature type="compositionally biased region" description="Polar residues" evidence="1">
    <location>
        <begin position="1070"/>
        <end position="1094"/>
    </location>
</feature>
<feature type="compositionally biased region" description="Polar residues" evidence="1">
    <location>
        <begin position="276"/>
        <end position="292"/>
    </location>
</feature>
<reference evidence="4 5" key="1">
    <citation type="journal article" date="2023" name="Elife">
        <title>Identification of key yeast species and microbe-microbe interactions impacting larval growth of Drosophila in the wild.</title>
        <authorList>
            <person name="Mure A."/>
            <person name="Sugiura Y."/>
            <person name="Maeda R."/>
            <person name="Honda K."/>
            <person name="Sakurai N."/>
            <person name="Takahashi Y."/>
            <person name="Watada M."/>
            <person name="Katoh T."/>
            <person name="Gotoh A."/>
            <person name="Gotoh Y."/>
            <person name="Taniguchi I."/>
            <person name="Nakamura K."/>
            <person name="Hayashi T."/>
            <person name="Katayama T."/>
            <person name="Uemura T."/>
            <person name="Hattori Y."/>
        </authorList>
    </citation>
    <scope>NUCLEOTIDE SEQUENCE [LARGE SCALE GENOMIC DNA]</scope>
    <source>
        <strain evidence="4 5">SC-9</strain>
    </source>
</reference>
<evidence type="ECO:0000259" key="2">
    <source>
        <dbReference type="Pfam" id="PF24707"/>
    </source>
</evidence>
<dbReference type="AlphaFoldDB" id="A0AAV5QI60"/>
<feature type="compositionally biased region" description="Polar residues" evidence="1">
    <location>
        <begin position="525"/>
        <end position="536"/>
    </location>
</feature>
<comment type="caution">
    <text evidence="4">The sequence shown here is derived from an EMBL/GenBank/DDBJ whole genome shotgun (WGS) entry which is preliminary data.</text>
</comment>
<feature type="compositionally biased region" description="Acidic residues" evidence="1">
    <location>
        <begin position="152"/>
        <end position="164"/>
    </location>
</feature>
<feature type="compositionally biased region" description="Polar residues" evidence="1">
    <location>
        <begin position="453"/>
        <end position="478"/>
    </location>
</feature>
<dbReference type="RefSeq" id="XP_064851371.1">
    <property type="nucleotide sequence ID" value="XM_064995299.1"/>
</dbReference>
<feature type="region of interest" description="Disordered" evidence="1">
    <location>
        <begin position="453"/>
        <end position="536"/>
    </location>
</feature>
<feature type="compositionally biased region" description="Low complexity" evidence="1">
    <location>
        <begin position="296"/>
        <end position="308"/>
    </location>
</feature>
<feature type="compositionally biased region" description="Basic and acidic residues" evidence="1">
    <location>
        <begin position="10"/>
        <end position="19"/>
    </location>
</feature>
<feature type="domain" description="Swc3 C-terminal" evidence="3">
    <location>
        <begin position="665"/>
        <end position="761"/>
    </location>
</feature>
<sequence length="1101" mass="123680">MTTSRRRSAAVKDEMETANEKISTSKRPQSRRSTTPVPNESKTGKEEIAADAADTEEIDANAEIEKVVKRPFKLINNLPISDSRPIYSKIRNPLSIKDSAILYTSLQTSRQFWIEGNFFELYWSKAQERQQKYANSKIEAQQGKPDKKIKVEEEEEDEEEDDESKQEKRSNIRDRMNKLCDCSMVVGPHLFDVRLFILKNDEIEKQYEISMKQKKEIKLQKRLAREEDMKKKSELKQKKLEEDRERQLKAVQEVKPDSGDMNNLQPANKNDLKPTGSVSNDSKQMTGSSDSKPISAVNNNPTPVVANNGLKPVIKNGSQSNIVSPNNNAPKTLTEKANDPKPVTSDNNESGTPSSNNNDNSSKVISTNNNKNSTPSTANNSALQISSSNSDKSKETFVGNSDSKQNTADKISRPVADASPINPVTKDSPNGLKPANPNLTGVSNIKLIPASNAQTSESNKANSGFGNTVSSTTQAPTKTSSIPITNGSNNSTSNIPVKPSTQTLQTQPSASLAPKPQKQPVAKSRPSNDIMQSPENTIMIRNLNSIARIDPYLDALMKIVASGKSSPQQIHEFQGYIKKARDMGRRGIDDPRIFFEMIEIEAKQEASKKLNNANLWPGNNGSSTSRGQSISSPKPVGRPKKIKEPKPPKEPKVKKVKPPKPESSKELKLTAFQERYLKDADLVFEYSEVPTERFRIPKESIIEEVGGNKLLISFIMIEDKRSKELLKELTEIEEKKEKEEKIRKEEEQKKNEEEEKMKNENKKMKNENEDVVMKNENEDVVKDDKKELEKNNEEKNADKQVGGISEKTKAPSSKDVDDNNESLKNEQDRDEDMKDANEHPKKDEIKESKKDDSKEDDEEVDKKKDKEADEEGDKEIVDGKSTGEKKQDEDKGKGKKKPGRRKAKKRFVPRKSRRLASKEKKQNNPIDSDSDDESENETSEGYENEENSGNNEDKNKEFIKYITMTVMLQDVPARFMELIRNSFIDQEKVYKKMELIIANGIKTPSYYLWYTVDGLQDENISEKLRKNLMDAENAKEKKKYNKAPKQVPAILTSGIGGTPNSTLNKKEQETSNTPTTEAPNSAANPNVSGTSSSIKIEESND</sequence>
<feature type="compositionally biased region" description="Polar residues" evidence="1">
    <location>
        <begin position="499"/>
        <end position="510"/>
    </location>
</feature>
<dbReference type="PANTHER" id="PTHR28108:SF1">
    <property type="entry name" value="SWR1-COMPLEX PROTEIN 3"/>
    <property type="match status" value="1"/>
</dbReference>
<evidence type="ECO:0000259" key="3">
    <source>
        <dbReference type="Pfam" id="PF26242"/>
    </source>
</evidence>
<feature type="compositionally biased region" description="Basic residues" evidence="1">
    <location>
        <begin position="893"/>
        <end position="915"/>
    </location>
</feature>
<feature type="compositionally biased region" description="Low complexity" evidence="1">
    <location>
        <begin position="622"/>
        <end position="632"/>
    </location>
</feature>
<dbReference type="EMBL" id="BTFZ01000002">
    <property type="protein sequence ID" value="GMM34371.1"/>
    <property type="molecule type" value="Genomic_DNA"/>
</dbReference>
<dbReference type="Pfam" id="PF26242">
    <property type="entry name" value="Swc3_C"/>
    <property type="match status" value="2"/>
</dbReference>
<feature type="compositionally biased region" description="Polar residues" evidence="1">
    <location>
        <begin position="344"/>
        <end position="365"/>
    </location>
</feature>
<dbReference type="GeneID" id="90072350"/>
<feature type="region of interest" description="Disordered" evidence="1">
    <location>
        <begin position="226"/>
        <end position="438"/>
    </location>
</feature>
<accession>A0AAV5QI60</accession>
<proteinExistence type="predicted"/>
<feature type="compositionally biased region" description="Basic and acidic residues" evidence="1">
    <location>
        <begin position="226"/>
        <end position="258"/>
    </location>
</feature>
<feature type="compositionally biased region" description="Polar residues" evidence="1">
    <location>
        <begin position="316"/>
        <end position="331"/>
    </location>
</feature>
<feature type="compositionally biased region" description="Basic and acidic residues" evidence="1">
    <location>
        <begin position="733"/>
        <end position="798"/>
    </location>
</feature>
<feature type="region of interest" description="Disordered" evidence="1">
    <location>
        <begin position="733"/>
        <end position="953"/>
    </location>
</feature>
<feature type="compositionally biased region" description="Basic and acidic residues" evidence="1">
    <location>
        <begin position="874"/>
        <end position="892"/>
    </location>
</feature>
<dbReference type="GO" id="GO:0000812">
    <property type="term" value="C:Swr1 complex"/>
    <property type="evidence" value="ECO:0007669"/>
    <property type="project" value="InterPro"/>
</dbReference>
<gene>
    <name evidence="4" type="ORF">DASC09_016960</name>
</gene>
<feature type="region of interest" description="Disordered" evidence="1">
    <location>
        <begin position="1"/>
        <end position="52"/>
    </location>
</feature>
<dbReference type="Pfam" id="PF24707">
    <property type="entry name" value="Swc3"/>
    <property type="match status" value="1"/>
</dbReference>
<dbReference type="InterPro" id="IPR058986">
    <property type="entry name" value="Swc3_C"/>
</dbReference>
<feature type="domain" description="SWR1-complex protein 3" evidence="2">
    <location>
        <begin position="70"/>
        <end position="202"/>
    </location>
</feature>
<feature type="domain" description="Swc3 C-terminal" evidence="3">
    <location>
        <begin position="916"/>
        <end position="1031"/>
    </location>
</feature>
<keyword evidence="5" id="KW-1185">Reference proteome</keyword>
<feature type="region of interest" description="Disordered" evidence="1">
    <location>
        <begin position="134"/>
        <end position="171"/>
    </location>
</feature>
<evidence type="ECO:0000256" key="1">
    <source>
        <dbReference type="SAM" id="MobiDB-lite"/>
    </source>
</evidence>
<organism evidence="4 5">
    <name type="scientific">Saccharomycopsis crataegensis</name>
    <dbReference type="NCBI Taxonomy" id="43959"/>
    <lineage>
        <taxon>Eukaryota</taxon>
        <taxon>Fungi</taxon>
        <taxon>Dikarya</taxon>
        <taxon>Ascomycota</taxon>
        <taxon>Saccharomycotina</taxon>
        <taxon>Saccharomycetes</taxon>
        <taxon>Saccharomycopsidaceae</taxon>
        <taxon>Saccharomycopsis</taxon>
    </lineage>
</organism>
<evidence type="ECO:0000313" key="4">
    <source>
        <dbReference type="EMBL" id="GMM34371.1"/>
    </source>
</evidence>
<feature type="compositionally biased region" description="Polar residues" evidence="1">
    <location>
        <begin position="398"/>
        <end position="409"/>
    </location>
</feature>
<feature type="region of interest" description="Disordered" evidence="1">
    <location>
        <begin position="611"/>
        <end position="667"/>
    </location>
</feature>
<name>A0AAV5QI60_9ASCO</name>
<feature type="compositionally biased region" description="Basic and acidic residues" evidence="1">
    <location>
        <begin position="806"/>
        <end position="853"/>
    </location>
</feature>
<feature type="region of interest" description="Disordered" evidence="1">
    <location>
        <begin position="1048"/>
        <end position="1101"/>
    </location>
</feature>
<dbReference type="Proteomes" id="UP001360560">
    <property type="component" value="Unassembled WGS sequence"/>
</dbReference>
<feature type="compositionally biased region" description="Low complexity" evidence="1">
    <location>
        <begin position="479"/>
        <end position="496"/>
    </location>
</feature>
<dbReference type="PANTHER" id="PTHR28108">
    <property type="entry name" value="SWR1-COMPLEX PROTEIN 3"/>
    <property type="match status" value="1"/>
</dbReference>